<protein>
    <recommendedName>
        <fullName evidence="3">Mtf2-like C-terminal domain-containing protein</fullName>
    </recommendedName>
</protein>
<reference evidence="4" key="1">
    <citation type="submission" date="2021-03" db="EMBL/GenBank/DDBJ databases">
        <title>Revisited historic fungal species revealed as producer of novel bioactive compounds through whole genome sequencing and comparative genomics.</title>
        <authorList>
            <person name="Vignolle G.A."/>
            <person name="Hochenegger N."/>
            <person name="Mach R.L."/>
            <person name="Mach-Aigner A.R."/>
            <person name="Javad Rahimi M."/>
            <person name="Salim K.A."/>
            <person name="Chan C.M."/>
            <person name="Lim L.B.L."/>
            <person name="Cai F."/>
            <person name="Druzhinina I.S."/>
            <person name="U'Ren J.M."/>
            <person name="Derntl C."/>
        </authorList>
    </citation>
    <scope>NUCLEOTIDE SEQUENCE</scope>
    <source>
        <strain evidence="4">TUCIM 5799</strain>
    </source>
</reference>
<proteinExistence type="predicted"/>
<evidence type="ECO:0000259" key="3">
    <source>
        <dbReference type="Pfam" id="PF19189"/>
    </source>
</evidence>
<dbReference type="Proteomes" id="UP000829685">
    <property type="component" value="Unassembled WGS sequence"/>
</dbReference>
<evidence type="ECO:0000256" key="1">
    <source>
        <dbReference type="PROSITE-ProRule" id="PRU00708"/>
    </source>
</evidence>
<dbReference type="PANTHER" id="PTHR39468:SF1">
    <property type="entry name" value="MTF2-LIKE C-TERMINAL DOMAIN-CONTAINING PROTEIN"/>
    <property type="match status" value="1"/>
</dbReference>
<evidence type="ECO:0000256" key="2">
    <source>
        <dbReference type="SAM" id="MobiDB-lite"/>
    </source>
</evidence>
<feature type="region of interest" description="Disordered" evidence="2">
    <location>
        <begin position="245"/>
        <end position="277"/>
    </location>
</feature>
<evidence type="ECO:0000313" key="4">
    <source>
        <dbReference type="EMBL" id="KAI1863546.1"/>
    </source>
</evidence>
<dbReference type="PROSITE" id="PS51375">
    <property type="entry name" value="PPR"/>
    <property type="match status" value="1"/>
</dbReference>
<dbReference type="GO" id="GO:0005739">
    <property type="term" value="C:mitochondrion"/>
    <property type="evidence" value="ECO:0007669"/>
    <property type="project" value="InterPro"/>
</dbReference>
<dbReference type="PANTHER" id="PTHR39468">
    <property type="entry name" value="CHROMOSOME 7, WHOLE GENOME SHOTGUN SEQUENCE"/>
    <property type="match status" value="1"/>
</dbReference>
<feature type="region of interest" description="Disordered" evidence="2">
    <location>
        <begin position="163"/>
        <end position="194"/>
    </location>
</feature>
<sequence length="437" mass="48884">MTAPPLPFLYQTRTILQCRRLPRCLGSRLLHQTTPTRARGDNDIPFARDLPGEDIPIEDEEPAPRGTITANERQTFERIFADIAARGLQPNAQRDPPAPAPSARRTTNLILERAAQDAGQQRPGAVISPALYIDAAKDKNKALLRFPPSLRAAASRAFELLHPDHPTVRSPPLGPDRARANTTDEDEGWGSPTNSFQRMVEIDAKRHPEQKRVEALMSAARTDFDLWDVMEKEVFTYPEKLGLGSVDASPKPSGRKAGSKASEKAAEPPAESASGPPTEKLDLYLYGPLYPSFLLFGLRRLDTAFTKPSPLTLSVLPRIKDLGLESFVLGVSTPFYNELLSIYYRRYGNLSKMMELLEEMRHSGLYFDENTAAVLNKTYSAVNAMGHGKRGTFAQAVMSMPDYERSLRERLRQWHRTVDISIAQRDVDIDYQQLART</sequence>
<gene>
    <name evidence="4" type="ORF">JX265_008763</name>
</gene>
<feature type="repeat" description="PPR" evidence="1">
    <location>
        <begin position="332"/>
        <end position="367"/>
    </location>
</feature>
<dbReference type="InterPro" id="IPR043837">
    <property type="entry name" value="Mtf2-like_C"/>
</dbReference>
<evidence type="ECO:0000313" key="5">
    <source>
        <dbReference type="Proteomes" id="UP000829685"/>
    </source>
</evidence>
<organism evidence="4 5">
    <name type="scientific">Neoarthrinium moseri</name>
    <dbReference type="NCBI Taxonomy" id="1658444"/>
    <lineage>
        <taxon>Eukaryota</taxon>
        <taxon>Fungi</taxon>
        <taxon>Dikarya</taxon>
        <taxon>Ascomycota</taxon>
        <taxon>Pezizomycotina</taxon>
        <taxon>Sordariomycetes</taxon>
        <taxon>Xylariomycetidae</taxon>
        <taxon>Amphisphaeriales</taxon>
        <taxon>Apiosporaceae</taxon>
        <taxon>Neoarthrinium</taxon>
    </lineage>
</organism>
<name>A0A9P9WHF6_9PEZI</name>
<dbReference type="InterPro" id="IPR040009">
    <property type="entry name" value="Mtf2/C5D6.12-like"/>
</dbReference>
<dbReference type="EMBL" id="JAFIMR010000025">
    <property type="protein sequence ID" value="KAI1863546.1"/>
    <property type="molecule type" value="Genomic_DNA"/>
</dbReference>
<feature type="compositionally biased region" description="Low complexity" evidence="2">
    <location>
        <begin position="267"/>
        <end position="277"/>
    </location>
</feature>
<dbReference type="Pfam" id="PF19189">
    <property type="entry name" value="Mtf2"/>
    <property type="match status" value="1"/>
</dbReference>
<keyword evidence="5" id="KW-1185">Reference proteome</keyword>
<comment type="caution">
    <text evidence="4">The sequence shown here is derived from an EMBL/GenBank/DDBJ whole genome shotgun (WGS) entry which is preliminary data.</text>
</comment>
<accession>A0A9P9WHF6</accession>
<dbReference type="AlphaFoldDB" id="A0A9P9WHF6"/>
<feature type="domain" description="Mtf2-like C-terminal" evidence="3">
    <location>
        <begin position="212"/>
        <end position="414"/>
    </location>
</feature>
<dbReference type="InterPro" id="IPR002885">
    <property type="entry name" value="PPR_rpt"/>
</dbReference>